<dbReference type="PANTHER" id="PTHR36222:SF1">
    <property type="entry name" value="SERINE PROTEASE INHIBITOR RV3364C"/>
    <property type="match status" value="1"/>
</dbReference>
<dbReference type="RefSeq" id="WP_205357685.1">
    <property type="nucleotide sequence ID" value="NZ_JADKYB010000007.1"/>
</dbReference>
<accession>A0ABS2TR62</accession>
<keyword evidence="3" id="KW-1185">Reference proteome</keyword>
<dbReference type="InterPro" id="IPR053141">
    <property type="entry name" value="Mycobact_SerProt_Inhib_Rv3364c"/>
</dbReference>
<dbReference type="Proteomes" id="UP000749040">
    <property type="component" value="Unassembled WGS sequence"/>
</dbReference>
<dbReference type="InterPro" id="IPR004942">
    <property type="entry name" value="Roadblock/LAMTOR2_dom"/>
</dbReference>
<proteinExistence type="predicted"/>
<sequence length="138" mass="14172">MASDTTSGNELGWLLEDLVGRVPYTRAAVLLSSDGIKRAVHGLDVEGADHLAAVASGLWSIVRSAGKHFGNGPQARQVVAELDGALLFVSAAGKGSVLAVLAGPEADPGVLGFEMSRLIIQVTKSLETPARNAASAVR</sequence>
<evidence type="ECO:0000313" key="2">
    <source>
        <dbReference type="EMBL" id="MBM9505817.1"/>
    </source>
</evidence>
<dbReference type="PANTHER" id="PTHR36222">
    <property type="entry name" value="SERINE PROTEASE INHIBITOR RV3364C"/>
    <property type="match status" value="1"/>
</dbReference>
<feature type="domain" description="Roadblock/LAMTOR2" evidence="1">
    <location>
        <begin position="12"/>
        <end position="102"/>
    </location>
</feature>
<protein>
    <submittedName>
        <fullName evidence="2">Roadblock/LC7 domain-containing protein</fullName>
    </submittedName>
</protein>
<evidence type="ECO:0000259" key="1">
    <source>
        <dbReference type="SMART" id="SM00960"/>
    </source>
</evidence>
<dbReference type="Gene3D" id="3.30.450.30">
    <property type="entry name" value="Dynein light chain 2a, cytoplasmic"/>
    <property type="match status" value="1"/>
</dbReference>
<dbReference type="SUPFAM" id="SSF103196">
    <property type="entry name" value="Roadblock/LC7 domain"/>
    <property type="match status" value="1"/>
</dbReference>
<gene>
    <name evidence="2" type="ORF">ITX44_14890</name>
</gene>
<comment type="caution">
    <text evidence="2">The sequence shown here is derived from an EMBL/GenBank/DDBJ whole genome shotgun (WGS) entry which is preliminary data.</text>
</comment>
<organism evidence="2 3">
    <name type="scientific">Actinacidiphila acididurans</name>
    <dbReference type="NCBI Taxonomy" id="2784346"/>
    <lineage>
        <taxon>Bacteria</taxon>
        <taxon>Bacillati</taxon>
        <taxon>Actinomycetota</taxon>
        <taxon>Actinomycetes</taxon>
        <taxon>Kitasatosporales</taxon>
        <taxon>Streptomycetaceae</taxon>
        <taxon>Actinacidiphila</taxon>
    </lineage>
</organism>
<dbReference type="EMBL" id="JADKYB010000007">
    <property type="protein sequence ID" value="MBM9505817.1"/>
    <property type="molecule type" value="Genomic_DNA"/>
</dbReference>
<name>A0ABS2TR62_9ACTN</name>
<dbReference type="Pfam" id="PF03259">
    <property type="entry name" value="Robl_LC7"/>
    <property type="match status" value="1"/>
</dbReference>
<evidence type="ECO:0000313" key="3">
    <source>
        <dbReference type="Proteomes" id="UP000749040"/>
    </source>
</evidence>
<reference evidence="2 3" key="1">
    <citation type="submission" date="2021-01" db="EMBL/GenBank/DDBJ databases">
        <title>Streptomyces acididurans sp. nov., isolated from a peat swamp forest soil.</title>
        <authorList>
            <person name="Chantavorakit T."/>
            <person name="Duangmal K."/>
        </authorList>
    </citation>
    <scope>NUCLEOTIDE SEQUENCE [LARGE SCALE GENOMIC DNA]</scope>
    <source>
        <strain evidence="2 3">KK5PA1</strain>
    </source>
</reference>
<dbReference type="SMART" id="SM00960">
    <property type="entry name" value="Robl_LC7"/>
    <property type="match status" value="1"/>
</dbReference>